<proteinExistence type="predicted"/>
<feature type="region of interest" description="Disordered" evidence="1">
    <location>
        <begin position="219"/>
        <end position="242"/>
    </location>
</feature>
<gene>
    <name evidence="3" type="ORF">Dbus_chrXg1586</name>
</gene>
<feature type="chain" id="PRO_5005793875" evidence="2">
    <location>
        <begin position="24"/>
        <end position="465"/>
    </location>
</feature>
<evidence type="ECO:0000256" key="2">
    <source>
        <dbReference type="SAM" id="SignalP"/>
    </source>
</evidence>
<sequence>MQYALTRTLLASVLLASIALSLAGKPQQQQQQQQQVSSIKPKRDAGLSFGSGYYHGPSHKYLPPAGGSSSSFESSYAALHGNSLGGGSSFDYADLSTHSSPHYHHYSHQPHGAAYSSHGHGYAPVRPVYLSSSGGAGAGAGSYYHQRPKSPKVETYIVQTSNGHGHGGHGGHGAGYAEHGHSSSLGGSYKYLGHGGGSSSSSNYYNLLAHKPHSSSSSYLLANPSASHSNSHHYHGHGHGHAHFAPVLSHGLGHEEHAAGYSYEAPASVHFHKQQQAPISSYGVPLLPAGYEHSQHGLESEHVHEHVEHVESEHAHKTESQPPAYALGQKGLGHFSYTASKPHALNTDVHQYSSISGSSSSPNAIGSGHEQQQQHELFAELSKAPFKPSAFLGAKHESSLGYDYATPTTQYLQPPTASGFDYQGNQAALLYGAAEAATPIFEPESTYLPPVSSYGAPTAPTHNYQ</sequence>
<feature type="compositionally biased region" description="Basic and acidic residues" evidence="1">
    <location>
        <begin position="293"/>
        <end position="319"/>
    </location>
</feature>
<dbReference type="AlphaFoldDB" id="A0A0M4EZQ7"/>
<keyword evidence="2" id="KW-0732">Signal</keyword>
<dbReference type="OMA" id="LYHGPSH"/>
<feature type="signal peptide" evidence="2">
    <location>
        <begin position="1"/>
        <end position="23"/>
    </location>
</feature>
<protein>
    <submittedName>
        <fullName evidence="3">CG11382</fullName>
    </submittedName>
</protein>
<name>A0A0M4EZQ7_DROBS</name>
<evidence type="ECO:0000256" key="1">
    <source>
        <dbReference type="SAM" id="MobiDB-lite"/>
    </source>
</evidence>
<dbReference type="Proteomes" id="UP000494163">
    <property type="component" value="Chromosome X"/>
</dbReference>
<keyword evidence="4" id="KW-1185">Reference proteome</keyword>
<feature type="compositionally biased region" description="Basic residues" evidence="1">
    <location>
        <begin position="230"/>
        <end position="242"/>
    </location>
</feature>
<feature type="compositionally biased region" description="Low complexity" evidence="1">
    <location>
        <begin position="353"/>
        <end position="368"/>
    </location>
</feature>
<accession>A0A0M4EZQ7</accession>
<dbReference type="EMBL" id="CP012528">
    <property type="protein sequence ID" value="ALC49730.1"/>
    <property type="molecule type" value="Genomic_DNA"/>
</dbReference>
<feature type="region of interest" description="Disordered" evidence="1">
    <location>
        <begin position="159"/>
        <end position="180"/>
    </location>
</feature>
<evidence type="ECO:0000313" key="4">
    <source>
        <dbReference type="Proteomes" id="UP000494163"/>
    </source>
</evidence>
<reference evidence="3 4" key="1">
    <citation type="submission" date="2015-08" db="EMBL/GenBank/DDBJ databases">
        <title>Ancestral chromatin configuration constrains chromatin evolution on differentiating sex chromosomes in Drosophila.</title>
        <authorList>
            <person name="Zhou Q."/>
            <person name="Bachtrog D."/>
        </authorList>
    </citation>
    <scope>NUCLEOTIDE SEQUENCE [LARGE SCALE GENOMIC DNA]</scope>
    <source>
        <tissue evidence="3">Whole larvae</tissue>
    </source>
</reference>
<feature type="compositionally biased region" description="Gly residues" evidence="1">
    <location>
        <begin position="164"/>
        <end position="174"/>
    </location>
</feature>
<feature type="region of interest" description="Disordered" evidence="1">
    <location>
        <begin position="351"/>
        <end position="375"/>
    </location>
</feature>
<evidence type="ECO:0000313" key="3">
    <source>
        <dbReference type="EMBL" id="ALC49730.1"/>
    </source>
</evidence>
<feature type="compositionally biased region" description="Low complexity" evidence="1">
    <location>
        <begin position="219"/>
        <end position="229"/>
    </location>
</feature>
<organism evidence="3 4">
    <name type="scientific">Drosophila busckii</name>
    <name type="common">Fruit fly</name>
    <dbReference type="NCBI Taxonomy" id="30019"/>
    <lineage>
        <taxon>Eukaryota</taxon>
        <taxon>Metazoa</taxon>
        <taxon>Ecdysozoa</taxon>
        <taxon>Arthropoda</taxon>
        <taxon>Hexapoda</taxon>
        <taxon>Insecta</taxon>
        <taxon>Pterygota</taxon>
        <taxon>Neoptera</taxon>
        <taxon>Endopterygota</taxon>
        <taxon>Diptera</taxon>
        <taxon>Brachycera</taxon>
        <taxon>Muscomorpha</taxon>
        <taxon>Ephydroidea</taxon>
        <taxon>Drosophilidae</taxon>
        <taxon>Drosophila</taxon>
    </lineage>
</organism>
<feature type="region of interest" description="Disordered" evidence="1">
    <location>
        <begin position="293"/>
        <end position="329"/>
    </location>
</feature>